<feature type="transmembrane region" description="Helical" evidence="8">
    <location>
        <begin position="193"/>
        <end position="213"/>
    </location>
</feature>
<feature type="compositionally biased region" description="Basic and acidic residues" evidence="7">
    <location>
        <begin position="518"/>
        <end position="533"/>
    </location>
</feature>
<organism evidence="12 13">
    <name type="scientific">Spizellomyces punctatus (strain DAOM BR117)</name>
    <dbReference type="NCBI Taxonomy" id="645134"/>
    <lineage>
        <taxon>Eukaryota</taxon>
        <taxon>Fungi</taxon>
        <taxon>Fungi incertae sedis</taxon>
        <taxon>Chytridiomycota</taxon>
        <taxon>Chytridiomycota incertae sedis</taxon>
        <taxon>Chytridiomycetes</taxon>
        <taxon>Spizellomycetales</taxon>
        <taxon>Spizellomycetaceae</taxon>
        <taxon>Spizellomyces</taxon>
    </lineage>
</organism>
<dbReference type="GO" id="GO:0005829">
    <property type="term" value="C:cytosol"/>
    <property type="evidence" value="ECO:0007669"/>
    <property type="project" value="GOC"/>
</dbReference>
<dbReference type="VEuPathDB" id="FungiDB:SPPG_00311"/>
<evidence type="ECO:0000313" key="12">
    <source>
        <dbReference type="EMBL" id="KND04592.1"/>
    </source>
</evidence>
<comment type="similarity">
    <text evidence="2">Belongs to the LU7TM family.</text>
</comment>
<dbReference type="GO" id="GO:0005794">
    <property type="term" value="C:Golgi apparatus"/>
    <property type="evidence" value="ECO:0007669"/>
    <property type="project" value="TreeGrafter"/>
</dbReference>
<dbReference type="Proteomes" id="UP000053201">
    <property type="component" value="Unassembled WGS sequence"/>
</dbReference>
<evidence type="ECO:0000256" key="5">
    <source>
        <dbReference type="ARBA" id="ARBA00022989"/>
    </source>
</evidence>
<keyword evidence="3 8" id="KW-0812">Transmembrane</keyword>
<evidence type="ECO:0000256" key="6">
    <source>
        <dbReference type="ARBA" id="ARBA00023136"/>
    </source>
</evidence>
<evidence type="ECO:0000256" key="9">
    <source>
        <dbReference type="SAM" id="SignalP"/>
    </source>
</evidence>
<dbReference type="FunCoup" id="A0A0L0HU38">
    <property type="interactions" value="385"/>
</dbReference>
<dbReference type="PANTHER" id="PTHR21229:SF1">
    <property type="entry name" value="GH17801P"/>
    <property type="match status" value="1"/>
</dbReference>
<evidence type="ECO:0000259" key="11">
    <source>
        <dbReference type="Pfam" id="PF21902"/>
    </source>
</evidence>
<dbReference type="GO" id="GO:0016020">
    <property type="term" value="C:membrane"/>
    <property type="evidence" value="ECO:0007669"/>
    <property type="project" value="UniProtKB-SubCell"/>
</dbReference>
<sequence length="533" mass="60428">MLQTSISRQTLVSAVAVGLLVLLYHASSVLAYTENIRTDGEPRCWPMYGPGSVPGANKDGTLRPIFSSIPPATNISLLIYNYQDIEVLADNGGLFQICGEGRTIVDNKCTEADRGKWVVRNGTTTSTILNRIVDVDALPANPTLRVNYPVTQTGFYCIVALPVAGRIDDYAMPVQVENPYGLLPAIEYPKLPFYGFLSIVYLIIGVGWMVLSFMHWRDLLLIQHYISAVTIFLTLEMSFNYGYFEDYNVWGRSSSTLLVFVVVLNAARNSVSFFMLLIVALGYGVVRPTLGRTMKKCVYLACVHFACGIVYAASSLLVIDITIWVLLFCVMPLSITMTIFYFWILNGITQSMAHLENRRQAVKLQMYRRLWRLLVASVAVIILMFIVDTVFFMDRDSPNWLPDHWQVRWFLLDGWLNLLYLAVFLGICILWRPTENNQRYGLDELAQDDFDDDFRVTNGNTAGQNLNLRKVVARDEEEGFGSDDEVLRDISDEEDEDEDVMKWAEQNVGPARSSLDSQEERRLKGPERDGKMH</sequence>
<evidence type="ECO:0000313" key="13">
    <source>
        <dbReference type="Proteomes" id="UP000053201"/>
    </source>
</evidence>
<dbReference type="InterPro" id="IPR053937">
    <property type="entry name" value="GOST_TM"/>
</dbReference>
<evidence type="ECO:0000256" key="1">
    <source>
        <dbReference type="ARBA" id="ARBA00004141"/>
    </source>
</evidence>
<feature type="signal peptide" evidence="9">
    <location>
        <begin position="1"/>
        <end position="31"/>
    </location>
</feature>
<dbReference type="PANTHER" id="PTHR21229">
    <property type="entry name" value="LUNG SEVEN TRANSMEMBRANE RECEPTOR"/>
    <property type="match status" value="1"/>
</dbReference>
<feature type="region of interest" description="Disordered" evidence="7">
    <location>
        <begin position="477"/>
        <end position="533"/>
    </location>
</feature>
<keyword evidence="6 8" id="KW-0472">Membrane</keyword>
<dbReference type="Pfam" id="PF21902">
    <property type="entry name" value="PTM1-like_N"/>
    <property type="match status" value="1"/>
</dbReference>
<dbReference type="InParanoid" id="A0A0L0HU38"/>
<evidence type="ECO:0000256" key="2">
    <source>
        <dbReference type="ARBA" id="ARBA00007883"/>
    </source>
</evidence>
<feature type="chain" id="PRO_5005540364" description="Lung seven transmembrane receptor-domain-containing protein" evidence="9">
    <location>
        <begin position="32"/>
        <end position="533"/>
    </location>
</feature>
<dbReference type="OrthoDB" id="19932at2759"/>
<evidence type="ECO:0000256" key="4">
    <source>
        <dbReference type="ARBA" id="ARBA00022729"/>
    </source>
</evidence>
<keyword evidence="13" id="KW-1185">Reference proteome</keyword>
<dbReference type="InterPro" id="IPR053938">
    <property type="entry name" value="PTM1-like_N"/>
</dbReference>
<reference evidence="12 13" key="1">
    <citation type="submission" date="2009-08" db="EMBL/GenBank/DDBJ databases">
        <title>The Genome Sequence of Spizellomyces punctatus strain DAOM BR117.</title>
        <authorList>
            <consortium name="The Broad Institute Genome Sequencing Platform"/>
            <person name="Russ C."/>
            <person name="Cuomo C."/>
            <person name="Shea T."/>
            <person name="Young S.K."/>
            <person name="Zeng Q."/>
            <person name="Koehrsen M."/>
            <person name="Haas B."/>
            <person name="Borodovsky M."/>
            <person name="Guigo R."/>
            <person name="Alvarado L."/>
            <person name="Berlin A."/>
            <person name="Bochicchio J."/>
            <person name="Borenstein D."/>
            <person name="Chapman S."/>
            <person name="Chen Z."/>
            <person name="Engels R."/>
            <person name="Freedman E."/>
            <person name="Gellesch M."/>
            <person name="Goldberg J."/>
            <person name="Griggs A."/>
            <person name="Gujja S."/>
            <person name="Heiman D."/>
            <person name="Hepburn T."/>
            <person name="Howarth C."/>
            <person name="Jen D."/>
            <person name="Larson L."/>
            <person name="Lewis B."/>
            <person name="Mehta T."/>
            <person name="Park D."/>
            <person name="Pearson M."/>
            <person name="Roberts A."/>
            <person name="Saif S."/>
            <person name="Shenoy N."/>
            <person name="Sisk P."/>
            <person name="Stolte C."/>
            <person name="Sykes S."/>
            <person name="Thomson T."/>
            <person name="Walk T."/>
            <person name="White J."/>
            <person name="Yandava C."/>
            <person name="Burger G."/>
            <person name="Gray M.W."/>
            <person name="Holland P.W.H."/>
            <person name="King N."/>
            <person name="Lang F.B.F."/>
            <person name="Roger A.J."/>
            <person name="Ruiz-Trillo I."/>
            <person name="Lander E."/>
            <person name="Nusbaum C."/>
        </authorList>
    </citation>
    <scope>NUCLEOTIDE SEQUENCE [LARGE SCALE GENOMIC DNA]</scope>
    <source>
        <strain evidence="12 13">DAOM BR117</strain>
    </source>
</reference>
<dbReference type="Pfam" id="PF06814">
    <property type="entry name" value="GOST_TM"/>
    <property type="match status" value="1"/>
</dbReference>
<feature type="transmembrane region" description="Helical" evidence="8">
    <location>
        <begin position="325"/>
        <end position="349"/>
    </location>
</feature>
<dbReference type="GeneID" id="27684047"/>
<evidence type="ECO:0000256" key="3">
    <source>
        <dbReference type="ARBA" id="ARBA00022692"/>
    </source>
</evidence>
<feature type="domain" description="GOST seven transmembrane" evidence="10">
    <location>
        <begin position="189"/>
        <end position="438"/>
    </location>
</feature>
<dbReference type="OMA" id="WIAYEVY"/>
<feature type="transmembrane region" description="Helical" evidence="8">
    <location>
        <begin position="298"/>
        <end position="319"/>
    </location>
</feature>
<dbReference type="RefSeq" id="XP_016612631.1">
    <property type="nucleotide sequence ID" value="XM_016748640.1"/>
</dbReference>
<protein>
    <recommendedName>
        <fullName evidence="14">Lung seven transmembrane receptor-domain-containing protein</fullName>
    </recommendedName>
</protein>
<evidence type="ECO:0000256" key="7">
    <source>
        <dbReference type="SAM" id="MobiDB-lite"/>
    </source>
</evidence>
<comment type="subcellular location">
    <subcellularLocation>
        <location evidence="1">Membrane</location>
        <topology evidence="1">Multi-pass membrane protein</topology>
    </subcellularLocation>
</comment>
<dbReference type="GO" id="GO:0042147">
    <property type="term" value="P:retrograde transport, endosome to Golgi"/>
    <property type="evidence" value="ECO:0007669"/>
    <property type="project" value="TreeGrafter"/>
</dbReference>
<evidence type="ECO:0008006" key="14">
    <source>
        <dbReference type="Google" id="ProtNLM"/>
    </source>
</evidence>
<name>A0A0L0HU38_SPIPD</name>
<feature type="transmembrane region" description="Helical" evidence="8">
    <location>
        <begin position="370"/>
        <end position="392"/>
    </location>
</feature>
<gene>
    <name evidence="12" type="ORF">SPPG_00311</name>
</gene>
<evidence type="ECO:0000259" key="10">
    <source>
        <dbReference type="Pfam" id="PF06814"/>
    </source>
</evidence>
<dbReference type="InterPro" id="IPR009637">
    <property type="entry name" value="GPR107/GPR108-like"/>
</dbReference>
<dbReference type="EMBL" id="KQ257450">
    <property type="protein sequence ID" value="KND04592.1"/>
    <property type="molecule type" value="Genomic_DNA"/>
</dbReference>
<evidence type="ECO:0000256" key="8">
    <source>
        <dbReference type="SAM" id="Phobius"/>
    </source>
</evidence>
<feature type="domain" description="PTM1-like N-terminal" evidence="11">
    <location>
        <begin position="73"/>
        <end position="175"/>
    </location>
</feature>
<keyword evidence="5 8" id="KW-1133">Transmembrane helix</keyword>
<dbReference type="AlphaFoldDB" id="A0A0L0HU38"/>
<feature type="transmembrane region" description="Helical" evidence="8">
    <location>
        <begin position="412"/>
        <end position="431"/>
    </location>
</feature>
<proteinExistence type="inferred from homology"/>
<accession>A0A0L0HU38</accession>
<feature type="transmembrane region" description="Helical" evidence="8">
    <location>
        <begin position="225"/>
        <end position="244"/>
    </location>
</feature>
<dbReference type="STRING" id="645134.A0A0L0HU38"/>
<dbReference type="eggNOG" id="KOG2568">
    <property type="taxonomic scope" value="Eukaryota"/>
</dbReference>
<keyword evidence="4 9" id="KW-0732">Signal</keyword>
<feature type="transmembrane region" description="Helical" evidence="8">
    <location>
        <begin position="256"/>
        <end position="286"/>
    </location>
</feature>